<evidence type="ECO:0000256" key="1">
    <source>
        <dbReference type="SAM" id="SignalP"/>
    </source>
</evidence>
<evidence type="ECO:0000313" key="3">
    <source>
        <dbReference type="EMBL" id="TRO83771.1"/>
    </source>
</evidence>
<evidence type="ECO:0000313" key="4">
    <source>
        <dbReference type="Proteomes" id="UP000317155"/>
    </source>
</evidence>
<dbReference type="Gene3D" id="3.40.50.10610">
    <property type="entry name" value="ABC-type transport auxiliary lipoprotein component"/>
    <property type="match status" value="1"/>
</dbReference>
<reference evidence="3 4" key="1">
    <citation type="submission" date="2019-07" db="EMBL/GenBank/DDBJ databases">
        <title>Insights of Desulfuromonas acetexigens electromicrobiology.</title>
        <authorList>
            <person name="Katuri K."/>
            <person name="Sapireddy V."/>
            <person name="Shaw D.R."/>
            <person name="Saikaly P."/>
        </authorList>
    </citation>
    <scope>NUCLEOTIDE SEQUENCE [LARGE SCALE GENOMIC DNA]</scope>
    <source>
        <strain evidence="3 4">2873</strain>
    </source>
</reference>
<comment type="caution">
    <text evidence="3">The sequence shown here is derived from an EMBL/GenBank/DDBJ whole genome shotgun (WGS) entry which is preliminary data.</text>
</comment>
<keyword evidence="1" id="KW-0732">Signal</keyword>
<dbReference type="OrthoDB" id="5372878at2"/>
<protein>
    <submittedName>
        <fullName evidence="3">Membrane integrity-associated transporter subunit PqiC</fullName>
    </submittedName>
</protein>
<dbReference type="SUPFAM" id="SSF159594">
    <property type="entry name" value="XCC0632-like"/>
    <property type="match status" value="1"/>
</dbReference>
<organism evidence="3 4">
    <name type="scientific">Trichloromonas acetexigens</name>
    <dbReference type="NCBI Taxonomy" id="38815"/>
    <lineage>
        <taxon>Bacteria</taxon>
        <taxon>Pseudomonadati</taxon>
        <taxon>Thermodesulfobacteriota</taxon>
        <taxon>Desulfuromonadia</taxon>
        <taxon>Desulfuromonadales</taxon>
        <taxon>Trichloromonadaceae</taxon>
        <taxon>Trichloromonas</taxon>
    </lineage>
</organism>
<dbReference type="EMBL" id="VJVV01000001">
    <property type="protein sequence ID" value="TRO83771.1"/>
    <property type="molecule type" value="Genomic_DNA"/>
</dbReference>
<sequence length="205" mass="22267">MTSKRSLLAPLIILLLALQLSACGKTPSARIYALAALAETGLQTSERSPQEPRRIVAVGPIALPKYLDHSAITTREGSTLLKRSELDRWGGSLEDETSRVLVENLERLLPDDRFLVLPWLESGKSDYRAQLNITRFDGPTAGPVELKAAWLLFGESDKVSIASGTETIAEPLQGDGYGATTEAMSRALADLSRRIAREIQAVSLP</sequence>
<dbReference type="Proteomes" id="UP000317155">
    <property type="component" value="Unassembled WGS sequence"/>
</dbReference>
<dbReference type="Pfam" id="PF03886">
    <property type="entry name" value="ABC_trans_aux"/>
    <property type="match status" value="1"/>
</dbReference>
<name>A0A550JKM9_9BACT</name>
<evidence type="ECO:0000259" key="2">
    <source>
        <dbReference type="Pfam" id="PF03886"/>
    </source>
</evidence>
<keyword evidence="4" id="KW-1185">Reference proteome</keyword>
<gene>
    <name evidence="3" type="ORF">FL622_00890</name>
</gene>
<dbReference type="AlphaFoldDB" id="A0A550JKM9"/>
<dbReference type="RefSeq" id="WP_092052465.1">
    <property type="nucleotide sequence ID" value="NZ_FOJJ01000001.1"/>
</dbReference>
<feature type="domain" description="ABC-type transport auxiliary lipoprotein component" evidence="2">
    <location>
        <begin position="43"/>
        <end position="196"/>
    </location>
</feature>
<accession>A0A550JKM9</accession>
<dbReference type="InterPro" id="IPR005586">
    <property type="entry name" value="ABC_trans_aux"/>
</dbReference>
<feature type="signal peptide" evidence="1">
    <location>
        <begin position="1"/>
        <end position="22"/>
    </location>
</feature>
<proteinExistence type="predicted"/>
<feature type="chain" id="PRO_5022184234" evidence="1">
    <location>
        <begin position="23"/>
        <end position="205"/>
    </location>
</feature>